<comment type="subunit">
    <text evidence="5">Homodimer; disulfide-linked.</text>
</comment>
<evidence type="ECO:0000256" key="15">
    <source>
        <dbReference type="ARBA" id="ARBA00023157"/>
    </source>
</evidence>
<keyword evidence="26" id="KW-1185">Reference proteome</keyword>
<dbReference type="Pfam" id="PF02434">
    <property type="entry name" value="Fringe"/>
    <property type="match status" value="1"/>
</dbReference>
<dbReference type="InterPro" id="IPR026050">
    <property type="entry name" value="C1GALT1/C1GALT1_chp1"/>
</dbReference>
<evidence type="ECO:0000256" key="16">
    <source>
        <dbReference type="ARBA" id="ARBA00023180"/>
    </source>
</evidence>
<feature type="transmembrane region" description="Helical" evidence="23">
    <location>
        <begin position="21"/>
        <end position="41"/>
    </location>
</feature>
<dbReference type="STRING" id="53326.A0A016VZS7"/>
<keyword evidence="15" id="KW-1015">Disulfide bond</keyword>
<evidence type="ECO:0000256" key="7">
    <source>
        <dbReference type="ARBA" id="ARBA00022676"/>
    </source>
</evidence>
<keyword evidence="12" id="KW-0735">Signal-anchor</keyword>
<protein>
    <recommendedName>
        <fullName evidence="18">Glycoprotein-N-acetylgalactosamine 3-beta-galactosyltransferase 1</fullName>
        <ecNumber evidence="6">2.4.1.122</ecNumber>
    </recommendedName>
    <alternativeName>
        <fullName evidence="20">Core 1 O-glycan T-synthase</fullName>
    </alternativeName>
    <alternativeName>
        <fullName evidence="21">Core 1 UDP-galactose:N-acetylgalactosamine-alpha-R beta 1,3-galactosyltransferase 1</fullName>
    </alternativeName>
    <alternativeName>
        <fullName evidence="19">Core 1 beta1,3-galactosyltransferase 1</fullName>
    </alternativeName>
</protein>
<dbReference type="GO" id="GO:0030145">
    <property type="term" value="F:manganese ion binding"/>
    <property type="evidence" value="ECO:0007669"/>
    <property type="project" value="UniProtKB-ARBA"/>
</dbReference>
<evidence type="ECO:0000256" key="20">
    <source>
        <dbReference type="ARBA" id="ARBA00042009"/>
    </source>
</evidence>
<evidence type="ECO:0000256" key="13">
    <source>
        <dbReference type="ARBA" id="ARBA00022989"/>
    </source>
</evidence>
<comment type="cofactor">
    <cofactor evidence="1">
        <name>Mn(2+)</name>
        <dbReference type="ChEBI" id="CHEBI:29035"/>
    </cofactor>
</comment>
<evidence type="ECO:0000256" key="11">
    <source>
        <dbReference type="ARBA" id="ARBA00022741"/>
    </source>
</evidence>
<dbReference type="GO" id="GO:0016020">
    <property type="term" value="C:membrane"/>
    <property type="evidence" value="ECO:0007669"/>
    <property type="project" value="UniProtKB-SubCell"/>
</dbReference>
<evidence type="ECO:0000256" key="19">
    <source>
        <dbReference type="ARBA" id="ARBA00041226"/>
    </source>
</evidence>
<dbReference type="Proteomes" id="UP000024635">
    <property type="component" value="Unassembled WGS sequence"/>
</dbReference>
<dbReference type="AlphaFoldDB" id="A0A016VZS7"/>
<dbReference type="InterPro" id="IPR043502">
    <property type="entry name" value="DNA/RNA_pol_sf"/>
</dbReference>
<dbReference type="CDD" id="cd01650">
    <property type="entry name" value="RT_nLTR_like"/>
    <property type="match status" value="1"/>
</dbReference>
<keyword evidence="11" id="KW-0547">Nucleotide-binding</keyword>
<comment type="subcellular location">
    <subcellularLocation>
        <location evidence="2">Membrane</location>
        <topology evidence="2">Single-pass type II membrane protein</topology>
    </subcellularLocation>
</comment>
<evidence type="ECO:0000256" key="4">
    <source>
        <dbReference type="ARBA" id="ARBA00006462"/>
    </source>
</evidence>
<evidence type="ECO:0000256" key="3">
    <source>
        <dbReference type="ARBA" id="ARBA00004922"/>
    </source>
</evidence>
<accession>A0A016VZS7</accession>
<feature type="domain" description="Reverse transcriptase" evidence="24">
    <location>
        <begin position="1"/>
        <end position="281"/>
    </location>
</feature>
<evidence type="ECO:0000256" key="14">
    <source>
        <dbReference type="ARBA" id="ARBA00023136"/>
    </source>
</evidence>
<evidence type="ECO:0000256" key="9">
    <source>
        <dbReference type="ARBA" id="ARBA00022692"/>
    </source>
</evidence>
<evidence type="ECO:0000256" key="6">
    <source>
        <dbReference type="ARBA" id="ARBA00012557"/>
    </source>
</evidence>
<keyword evidence="13 23" id="KW-1133">Transmembrane helix</keyword>
<dbReference type="PANTHER" id="PTHR23033">
    <property type="entry name" value="BETA1,3-GALACTOSYLTRANSFERASE"/>
    <property type="match status" value="1"/>
</dbReference>
<keyword evidence="16" id="KW-0325">Glycoprotein</keyword>
<dbReference type="GO" id="GO:0000166">
    <property type="term" value="F:nucleotide binding"/>
    <property type="evidence" value="ECO:0007669"/>
    <property type="project" value="UniProtKB-KW"/>
</dbReference>
<comment type="pathway">
    <text evidence="3">Protein modification; protein glycosylation.</text>
</comment>
<comment type="function">
    <text evidence="22">Glycosyltransferase that generates the core 1 O-glycan Gal-beta1-3GalNAc-alpha1-Ser/Thr (T antigen), which is a precursor for many extended O-glycans in glycoproteins.</text>
</comment>
<evidence type="ECO:0000256" key="17">
    <source>
        <dbReference type="ARBA" id="ARBA00023211"/>
    </source>
</evidence>
<dbReference type="FunFam" id="3.90.550.50:FF:000017">
    <property type="entry name" value="Glycoprotein-N-acetylgalactosamine 3-beta-galactosyltransferase 1"/>
    <property type="match status" value="1"/>
</dbReference>
<dbReference type="PROSITE" id="PS50878">
    <property type="entry name" value="RT_POL"/>
    <property type="match status" value="1"/>
</dbReference>
<reference evidence="26" key="1">
    <citation type="journal article" date="2015" name="Nat. Genet.">
        <title>The genome and transcriptome of the zoonotic hookworm Ancylostoma ceylanicum identify infection-specific gene families.</title>
        <authorList>
            <person name="Schwarz E.M."/>
            <person name="Hu Y."/>
            <person name="Antoshechkin I."/>
            <person name="Miller M.M."/>
            <person name="Sternberg P.W."/>
            <person name="Aroian R.V."/>
        </authorList>
    </citation>
    <scope>NUCLEOTIDE SEQUENCE</scope>
    <source>
        <strain evidence="26">HY135</strain>
    </source>
</reference>
<dbReference type="EC" id="2.4.1.122" evidence="6"/>
<evidence type="ECO:0000256" key="18">
    <source>
        <dbReference type="ARBA" id="ARBA00040898"/>
    </source>
</evidence>
<dbReference type="SUPFAM" id="SSF56672">
    <property type="entry name" value="DNA/RNA polymerases"/>
    <property type="match status" value="1"/>
</dbReference>
<keyword evidence="10" id="KW-0479">Metal-binding</keyword>
<keyword evidence="14 23" id="KW-0472">Membrane</keyword>
<evidence type="ECO:0000256" key="1">
    <source>
        <dbReference type="ARBA" id="ARBA00001936"/>
    </source>
</evidence>
<evidence type="ECO:0000256" key="5">
    <source>
        <dbReference type="ARBA" id="ARBA00011748"/>
    </source>
</evidence>
<dbReference type="OrthoDB" id="414175at2759"/>
<dbReference type="InterPro" id="IPR003378">
    <property type="entry name" value="Fringe-like_glycosylTrfase"/>
</dbReference>
<evidence type="ECO:0000313" key="25">
    <source>
        <dbReference type="EMBL" id="EYC32283.1"/>
    </source>
</evidence>
<comment type="similarity">
    <text evidence="4">Belongs to the glycosyltransferase 31 family. Beta3-Gal-T subfamily.</text>
</comment>
<evidence type="ECO:0000256" key="2">
    <source>
        <dbReference type="ARBA" id="ARBA00004606"/>
    </source>
</evidence>
<evidence type="ECO:0000256" key="12">
    <source>
        <dbReference type="ARBA" id="ARBA00022968"/>
    </source>
</evidence>
<keyword evidence="8" id="KW-0808">Transferase</keyword>
<keyword evidence="17" id="KW-0464">Manganese</keyword>
<dbReference type="EMBL" id="JARK01001339">
    <property type="protein sequence ID" value="EYC32283.1"/>
    <property type="molecule type" value="Genomic_DNA"/>
</dbReference>
<evidence type="ECO:0000313" key="26">
    <source>
        <dbReference type="Proteomes" id="UP000024635"/>
    </source>
</evidence>
<dbReference type="UniPathway" id="UPA00378"/>
<evidence type="ECO:0000256" key="8">
    <source>
        <dbReference type="ARBA" id="ARBA00022679"/>
    </source>
</evidence>
<dbReference type="Gene3D" id="3.90.550.50">
    <property type="match status" value="1"/>
</dbReference>
<dbReference type="InterPro" id="IPR000477">
    <property type="entry name" value="RT_dom"/>
</dbReference>
<dbReference type="GO" id="GO:0016263">
    <property type="term" value="F:glycoprotein-N-acetylgalactosamine 3-beta-galactosyltransferase activity"/>
    <property type="evidence" value="ECO:0007669"/>
    <property type="project" value="UniProtKB-EC"/>
</dbReference>
<comment type="caution">
    <text evidence="25">The sequence shown here is derived from an EMBL/GenBank/DDBJ whole genome shotgun (WGS) entry which is preliminary data.</text>
</comment>
<dbReference type="PANTHER" id="PTHR23033:SF14">
    <property type="entry name" value="GLYCOPROTEIN-N-ACETYLGALACTOSAMINE 3-BETA-GALACTOSYLTRANSFERASE 1-RELATED"/>
    <property type="match status" value="1"/>
</dbReference>
<name>A0A016VZS7_9BILA</name>
<dbReference type="PRINTS" id="PR01345">
    <property type="entry name" value="CERVTRCPTASE"/>
</dbReference>
<organism evidence="25 26">
    <name type="scientific">Ancylostoma ceylanicum</name>
    <dbReference type="NCBI Taxonomy" id="53326"/>
    <lineage>
        <taxon>Eukaryota</taxon>
        <taxon>Metazoa</taxon>
        <taxon>Ecdysozoa</taxon>
        <taxon>Nematoda</taxon>
        <taxon>Chromadorea</taxon>
        <taxon>Rhabditida</taxon>
        <taxon>Rhabditina</taxon>
        <taxon>Rhabditomorpha</taxon>
        <taxon>Strongyloidea</taxon>
        <taxon>Ancylostomatidae</taxon>
        <taxon>Ancylostomatinae</taxon>
        <taxon>Ancylostoma</taxon>
    </lineage>
</organism>
<evidence type="ECO:0000259" key="24">
    <source>
        <dbReference type="PROSITE" id="PS50878"/>
    </source>
</evidence>
<evidence type="ECO:0000256" key="21">
    <source>
        <dbReference type="ARBA" id="ARBA00043065"/>
    </source>
</evidence>
<keyword evidence="9 23" id="KW-0812">Transmembrane</keyword>
<proteinExistence type="inferred from homology"/>
<gene>
    <name evidence="25" type="primary">Acey_s0003.g1495</name>
    <name evidence="25" type="ORF">Y032_0003g1495</name>
</gene>
<evidence type="ECO:0000256" key="23">
    <source>
        <dbReference type="SAM" id="Phobius"/>
    </source>
</evidence>
<sequence length="649" mass="75010">MSSRIGDAGPRCARSICEKRSYFRLIYFTIGISIGIILFQIQEQHTSHIKAFQSDEAYRIDEQEQDINETLVKKQLLLHYRSFSRGISTETAMLSALNHWTSTLDDKKPLDVVYFDFAKAFDKVSHELLLLKLAKIGIHEQIISWLKCFLTERTFQVCINDTLSSIRRISSGVPQGGVLSPILFNIYTCELPDIIAEEGVGCIAYADDLKIYNPIVTPSDNMCLQKAIDAVATWASEWKLPLSKQKTKVLHIGRNNPKLKYNLCSEFVSETSEIVDLGYIIDENLSFDKYCKEITAKATRQIYCLFKALRTKNVAIMIKAYKTYVRPIMEYGTTIFNPHKKSLINMIEKVQNNFTRKLMVRTVDLVKVAKVIESKVRIFCWVLTGKQNHERRAQHIKETWVRRCNKYLFMSSEENSTLPAHNLNVSEGRKFLWMKTREAFKYIHDKYLNDFDWFLKADDDTYVIVENLRYLLLPYSSKDALHFGFKFRPYTKRGYHSGGAGYILSREALRRFVNKAYSNDKICQVKGISVEDVAIGRCLERIGVRAGDTRDQEGLHRFSPLSPDSMISGPYPKWMLKMTYYNIPTSSWCCSRYAVSFHYVSPTLLYMMEYLIYRVKVFGLARNLRLDEDEAIFKAAHESALAAKGPDRI</sequence>
<dbReference type="Pfam" id="PF00078">
    <property type="entry name" value="RVT_1"/>
    <property type="match status" value="1"/>
</dbReference>
<keyword evidence="7" id="KW-0328">Glycosyltransferase</keyword>
<evidence type="ECO:0000256" key="10">
    <source>
        <dbReference type="ARBA" id="ARBA00022723"/>
    </source>
</evidence>
<evidence type="ECO:0000256" key="22">
    <source>
        <dbReference type="ARBA" id="ARBA00059245"/>
    </source>
</evidence>